<dbReference type="Pfam" id="PF02639">
    <property type="entry name" value="DUF188"/>
    <property type="match status" value="1"/>
</dbReference>
<dbReference type="Proteomes" id="UP000018763">
    <property type="component" value="Chromosome"/>
</dbReference>
<protein>
    <submittedName>
        <fullName evidence="1">RNA-binding protein</fullName>
    </submittedName>
</protein>
<dbReference type="InterPro" id="IPR003791">
    <property type="entry name" value="UPF0178"/>
</dbReference>
<dbReference type="GeneID" id="43450822"/>
<evidence type="ECO:0000313" key="1">
    <source>
        <dbReference type="EMBL" id="AHC25844.1"/>
    </source>
</evidence>
<reference evidence="1 2" key="1">
    <citation type="journal article" date="2014" name="Genome Announc.">
        <title>Complete Genome Sequence of Sterol-Transforming Mycobacterium neoaurum Strain VKM Ac-1815D.</title>
        <authorList>
            <person name="Shtratnikova V.Y."/>
            <person name="Bragin E.Y."/>
            <person name="Dovbnya D.V."/>
            <person name="Pekov Y.A."/>
            <person name="Schelkunov M.I."/>
            <person name="Strizhov N."/>
            <person name="Ivashina T.V."/>
            <person name="Ashapkin V.V."/>
            <person name="Donova M.V."/>
        </authorList>
    </citation>
    <scope>NUCLEOTIDE SEQUENCE [LARGE SCALE GENOMIC DNA]</scope>
    <source>
        <strain evidence="1 2">VKM Ac-1815D</strain>
    </source>
</reference>
<evidence type="ECO:0000313" key="2">
    <source>
        <dbReference type="Proteomes" id="UP000018763"/>
    </source>
</evidence>
<accession>V5XEK5</accession>
<dbReference type="AlphaFoldDB" id="V5XEK5"/>
<dbReference type="RefSeq" id="WP_023985826.1">
    <property type="nucleotide sequence ID" value="NC_023036.2"/>
</dbReference>
<sequence length="135" mass="14724">MRYLVDAMNVIGARPDGWWRDRQAALAALVQRLEIFAERERAEVTVVLERPLPICSSVLTVTSAPAAAADSADDEIIRLLDADEHPHDIVVITSDATLARRARGAGAQILSAGRFRDNLDRLDRLDRPGATGAPE</sequence>
<dbReference type="EMBL" id="CP006936">
    <property type="protein sequence ID" value="AHC25844.1"/>
    <property type="molecule type" value="Genomic_DNA"/>
</dbReference>
<proteinExistence type="predicted"/>
<keyword evidence="2" id="KW-1185">Reference proteome</keyword>
<name>V5XEK5_MYCNE</name>
<organism evidence="1 2">
    <name type="scientific">Mycolicibacterium neoaurum VKM Ac-1815D</name>
    <dbReference type="NCBI Taxonomy" id="700508"/>
    <lineage>
        <taxon>Bacteria</taxon>
        <taxon>Bacillati</taxon>
        <taxon>Actinomycetota</taxon>
        <taxon>Actinomycetes</taxon>
        <taxon>Mycobacteriales</taxon>
        <taxon>Mycobacteriaceae</taxon>
        <taxon>Mycolicibacterium</taxon>
    </lineage>
</organism>
<gene>
    <name evidence="1" type="ORF">D174_15170</name>
</gene>